<gene>
    <name evidence="1" type="ORF">L861_23950</name>
</gene>
<dbReference type="AlphaFoldDB" id="S2KQV4"/>
<dbReference type="OrthoDB" id="6182822at2"/>
<dbReference type="Proteomes" id="UP000014463">
    <property type="component" value="Unassembled WGS sequence"/>
</dbReference>
<evidence type="ECO:0000313" key="1">
    <source>
        <dbReference type="EMBL" id="EPC02868.1"/>
    </source>
</evidence>
<name>S2KQV4_LITA3</name>
<comment type="caution">
    <text evidence="1">The sequence shown here is derived from an EMBL/GenBank/DDBJ whole genome shotgun (WGS) entry which is preliminary data.</text>
</comment>
<evidence type="ECO:0000313" key="2">
    <source>
        <dbReference type="Proteomes" id="UP000014463"/>
    </source>
</evidence>
<evidence type="ECO:0008006" key="3">
    <source>
        <dbReference type="Google" id="ProtNLM"/>
    </source>
</evidence>
<accession>S2KQV4</accession>
<dbReference type="PATRIC" id="fig|1121939.11.peg.1781"/>
<sequence length="180" mass="19753">MRFWVMPMTLWLAGCASGPATLPEYMSAPAAECRWEQQVAGSEVNRHVVAVLEANDFTIRDTNSELGLVSAERTRVVYGYGRYYDPWWPYSGWHGFYGIGSGHHMRSGIAIGFGSGLGGGDAQRQERVSVVADGEWVQVSRDVRIVDIDGVTRESQTASDAAFCSELRTAIDAEMARATP</sequence>
<protein>
    <recommendedName>
        <fullName evidence="3">DUF4136 domain-containing protein</fullName>
    </recommendedName>
</protein>
<dbReference type="RefSeq" id="WP_016416284.1">
    <property type="nucleotide sequence ID" value="NZ_AUAB01000015.1"/>
</dbReference>
<dbReference type="EMBL" id="ASTJ01000023">
    <property type="protein sequence ID" value="EPC02868.1"/>
    <property type="molecule type" value="Genomic_DNA"/>
</dbReference>
<dbReference type="PROSITE" id="PS51257">
    <property type="entry name" value="PROKAR_LIPOPROTEIN"/>
    <property type="match status" value="1"/>
</dbReference>
<reference evidence="1 2" key="1">
    <citation type="journal article" date="2013" name="Genome Announc.">
        <title>Draft genome sequence of the moderately halophilic gammaproteobacterium Halomonas anticariensis FP35.</title>
        <authorList>
            <person name="Tahrioui A."/>
            <person name="Quesada E."/>
            <person name="Llamas I."/>
        </authorList>
    </citation>
    <scope>NUCLEOTIDE SEQUENCE [LARGE SCALE GENOMIC DNA]</scope>
    <source>
        <strain evidence="2">DSM 16096 / CECT 5854 / LMG 22089 / FP35</strain>
    </source>
</reference>
<dbReference type="STRING" id="1121939.L861_23950"/>
<keyword evidence="2" id="KW-1185">Reference proteome</keyword>
<proteinExistence type="predicted"/>
<organism evidence="1 2">
    <name type="scientific">Litchfieldella anticariensis (strain DSM 16096 / CECT 5854 / CIP 108499 / LMG 22089 / FP35)</name>
    <name type="common">Halomonas anticariensis</name>
    <dbReference type="NCBI Taxonomy" id="1121939"/>
    <lineage>
        <taxon>Bacteria</taxon>
        <taxon>Pseudomonadati</taxon>
        <taxon>Pseudomonadota</taxon>
        <taxon>Gammaproteobacteria</taxon>
        <taxon>Oceanospirillales</taxon>
        <taxon>Halomonadaceae</taxon>
        <taxon>Litchfieldella</taxon>
    </lineage>
</organism>